<dbReference type="GO" id="GO:0046740">
    <property type="term" value="P:transport of virus in host, cell to cell"/>
    <property type="evidence" value="ECO:0007669"/>
    <property type="project" value="UniProtKB-KW"/>
</dbReference>
<dbReference type="EMBL" id="EU338239">
    <property type="protein sequence ID" value="ABD23962.1"/>
    <property type="molecule type" value="Genomic_RNA"/>
</dbReference>
<keyword evidence="6" id="KW-1043">Host membrane</keyword>
<organism evidence="14">
    <name type="scientific">Potato virus P</name>
    <dbReference type="NCBI Taxonomy" id="329164"/>
    <lineage>
        <taxon>Viruses</taxon>
        <taxon>Riboviria</taxon>
        <taxon>Orthornavirae</taxon>
        <taxon>Kitrinoviricota</taxon>
        <taxon>Alsuviricetes</taxon>
        <taxon>Tymovirales</taxon>
        <taxon>Betaflexiviridae</taxon>
        <taxon>Quinvirinae</taxon>
        <taxon>Carlavirus</taxon>
        <taxon>Carlavirus pisolani</taxon>
    </lineage>
</organism>
<evidence type="ECO:0000256" key="6">
    <source>
        <dbReference type="ARBA" id="ARBA00022870"/>
    </source>
</evidence>
<evidence type="ECO:0000256" key="13">
    <source>
        <dbReference type="ARBA" id="ARBA00033148"/>
    </source>
</evidence>
<dbReference type="Pfam" id="PF02495">
    <property type="entry name" value="TGBp3"/>
    <property type="match status" value="1"/>
</dbReference>
<dbReference type="RefSeq" id="YP_001429588.1">
    <property type="nucleotide sequence ID" value="NC_009759.1"/>
</dbReference>
<keyword evidence="7" id="KW-1133">Transmembrane helix</keyword>
<keyword evidence="4" id="KW-0813">Transport</keyword>
<proteinExistence type="inferred from homology"/>
<comment type="subcellular location">
    <subcellularLocation>
        <location evidence="1">Host endoplasmic reticulum membrane</location>
    </subcellularLocation>
</comment>
<evidence type="ECO:0000256" key="11">
    <source>
        <dbReference type="ARBA" id="ARBA00025270"/>
    </source>
</evidence>
<evidence type="ECO:0000256" key="8">
    <source>
        <dbReference type="ARBA" id="ARBA00023031"/>
    </source>
</evidence>
<gene>
    <name evidence="14" type="primary">TGB3</name>
</gene>
<keyword evidence="9" id="KW-0472">Membrane</keyword>
<sequence length="64" mass="6902">MRQATLNVLAVAAGGCLGLWILLQVQRENCILKITGESVTLSNCPLTAELLQAITKIKPLKLDL</sequence>
<evidence type="ECO:0000256" key="3">
    <source>
        <dbReference type="ARBA" id="ARBA00013812"/>
    </source>
</evidence>
<comment type="function">
    <text evidence="11">Plays a role in viral cell-to-cell propagation, by facilitating genome transport to neighboring plant cells through plasmosdesmata. May induce the formation of granular vesicles derived from the Endoplasmic reticulum, which align on actin filaments.</text>
</comment>
<evidence type="ECO:0000256" key="12">
    <source>
        <dbReference type="ARBA" id="ARBA00030266"/>
    </source>
</evidence>
<evidence type="ECO:0000256" key="1">
    <source>
        <dbReference type="ARBA" id="ARBA00004625"/>
    </source>
</evidence>
<evidence type="ECO:0000256" key="10">
    <source>
        <dbReference type="ARBA" id="ARBA00023184"/>
    </source>
</evidence>
<dbReference type="InterPro" id="IPR003411">
    <property type="entry name" value="TGBp3"/>
</dbReference>
<evidence type="ECO:0000256" key="7">
    <source>
        <dbReference type="ARBA" id="ARBA00022989"/>
    </source>
</evidence>
<keyword evidence="5" id="KW-0812">Transmembrane</keyword>
<evidence type="ECO:0000256" key="2">
    <source>
        <dbReference type="ARBA" id="ARBA00010355"/>
    </source>
</evidence>
<reference evidence="14" key="2">
    <citation type="journal article" date="2008" name="Arch. Virol.">
        <title>Comparison of complete sequences of potato rough dwarf virus and potato virus P and their relationships to other carlaviruses.</title>
        <authorList>
            <person name="Massa G.A."/>
            <person name="Portantier M."/>
            <person name="Segretin M.E."/>
            <person name="Bravo-Almonacid F.F."/>
            <person name="Feingold S.E."/>
        </authorList>
    </citation>
    <scope>NUCLEOTIDE SEQUENCE</scope>
    <source>
        <strain evidence="14">Bra</strain>
    </source>
</reference>
<accession>Q2EJT0</accession>
<reference evidence="14" key="1">
    <citation type="journal article" date="2006" name="Arch. Virol.">
        <title>Biological and sequence data suggest that potato rough dwarf virus (PRDV) and potato virus P (PVP) are strains of the same species.</title>
        <authorList>
            <person name="Massa G.A."/>
            <person name="Segretin M.E."/>
            <person name="Colavita M."/>
            <person name="Riero M.F."/>
            <person name="Bravo-Almonacid F."/>
            <person name="Feingold S."/>
        </authorList>
    </citation>
    <scope>NUCLEOTIDE SEQUENCE</scope>
    <source>
        <strain evidence="14">Bra</strain>
    </source>
</reference>
<dbReference type="GeneID" id="5525275"/>
<comment type="similarity">
    <text evidence="2">Belongs to the Tymovirales TGBp3 protein family.</text>
</comment>
<dbReference type="PROSITE" id="PS51257">
    <property type="entry name" value="PROKAR_LIPOPROTEIN"/>
    <property type="match status" value="1"/>
</dbReference>
<evidence type="ECO:0000256" key="9">
    <source>
        <dbReference type="ARBA" id="ARBA00023136"/>
    </source>
</evidence>
<name>Q2EJT0_9VIRU</name>
<keyword evidence="10" id="KW-1038">Host endoplasmic reticulum</keyword>
<dbReference type="GO" id="GO:0044167">
    <property type="term" value="C:host cell endoplasmic reticulum membrane"/>
    <property type="evidence" value="ECO:0007669"/>
    <property type="project" value="UniProtKB-SubCell"/>
</dbReference>
<dbReference type="KEGG" id="vg:5525275"/>
<evidence type="ECO:0000256" key="4">
    <source>
        <dbReference type="ARBA" id="ARBA00022448"/>
    </source>
</evidence>
<protein>
    <recommendedName>
        <fullName evidence="3">Movement protein TGBp3</fullName>
    </recommendedName>
    <alternativeName>
        <fullName evidence="12">7 kDa protein</fullName>
    </alternativeName>
    <alternativeName>
        <fullName evidence="13">Triple gene block 3 protein</fullName>
    </alternativeName>
</protein>
<dbReference type="OrthoDB" id="43at12163"/>
<keyword evidence="8" id="KW-0916">Viral movement protein</keyword>
<evidence type="ECO:0000313" key="14">
    <source>
        <dbReference type="EMBL" id="ABD23962.1"/>
    </source>
</evidence>
<evidence type="ECO:0000256" key="5">
    <source>
        <dbReference type="ARBA" id="ARBA00022692"/>
    </source>
</evidence>